<gene>
    <name evidence="2" type="ORF">LTR91_025449</name>
</gene>
<evidence type="ECO:0000313" key="2">
    <source>
        <dbReference type="EMBL" id="KAK0950731.1"/>
    </source>
</evidence>
<name>A0AAN6K307_9PEZI</name>
<feature type="compositionally biased region" description="Basic and acidic residues" evidence="1">
    <location>
        <begin position="262"/>
        <end position="271"/>
    </location>
</feature>
<accession>A0AAN6K307</accession>
<protein>
    <submittedName>
        <fullName evidence="2">Uncharacterized protein</fullName>
    </submittedName>
</protein>
<dbReference type="EMBL" id="JAUJLE010000783">
    <property type="protein sequence ID" value="KAK0950731.1"/>
    <property type="molecule type" value="Genomic_DNA"/>
</dbReference>
<comment type="caution">
    <text evidence="2">The sequence shown here is derived from an EMBL/GenBank/DDBJ whole genome shotgun (WGS) entry which is preliminary data.</text>
</comment>
<keyword evidence="3" id="KW-1185">Reference proteome</keyword>
<reference evidence="2" key="1">
    <citation type="submission" date="2023-06" db="EMBL/GenBank/DDBJ databases">
        <title>Black Yeasts Isolated from many extreme environments.</title>
        <authorList>
            <person name="Coleine C."/>
            <person name="Stajich J.E."/>
            <person name="Selbmann L."/>
        </authorList>
    </citation>
    <scope>NUCLEOTIDE SEQUENCE</scope>
    <source>
        <strain evidence="2">CCFEE 5200</strain>
    </source>
</reference>
<feature type="compositionally biased region" description="Basic residues" evidence="1">
    <location>
        <begin position="201"/>
        <end position="210"/>
    </location>
</feature>
<evidence type="ECO:0000256" key="1">
    <source>
        <dbReference type="SAM" id="MobiDB-lite"/>
    </source>
</evidence>
<dbReference type="Proteomes" id="UP001175353">
    <property type="component" value="Unassembled WGS sequence"/>
</dbReference>
<feature type="region of interest" description="Disordered" evidence="1">
    <location>
        <begin position="160"/>
        <end position="271"/>
    </location>
</feature>
<organism evidence="2 3">
    <name type="scientific">Friedmanniomyces endolithicus</name>
    <dbReference type="NCBI Taxonomy" id="329885"/>
    <lineage>
        <taxon>Eukaryota</taxon>
        <taxon>Fungi</taxon>
        <taxon>Dikarya</taxon>
        <taxon>Ascomycota</taxon>
        <taxon>Pezizomycotina</taxon>
        <taxon>Dothideomycetes</taxon>
        <taxon>Dothideomycetidae</taxon>
        <taxon>Mycosphaerellales</taxon>
        <taxon>Teratosphaeriaceae</taxon>
        <taxon>Friedmanniomyces</taxon>
    </lineage>
</organism>
<evidence type="ECO:0000313" key="3">
    <source>
        <dbReference type="Proteomes" id="UP001175353"/>
    </source>
</evidence>
<feature type="compositionally biased region" description="Basic and acidic residues" evidence="1">
    <location>
        <begin position="166"/>
        <end position="176"/>
    </location>
</feature>
<sequence length="271" mass="29865">MPHLTFSPKKRGASENRRGSAVAFLLSAHYSCTTGTRSHPADAIRLQPSPDAPRPSTTCIKWAVEEPIVREAPIVRPASSTCILPPSAKLDGKRARLRDMMVPTHPAAWGNTADVDWRSPGLGHGWANLTTFAASSSDVCICDEWTHVRVYEETKHDLEVLSSGDGGRDSSLDSREMGLSADDDEPRCATHMRYSSQAQHRSVRTRRHKTAPAVGETADTRSSNMMPQDLPSPTRATHEQQGPAIATHAQKNRSIGNHHRARAEIRVRFER</sequence>
<proteinExistence type="predicted"/>
<dbReference type="AlphaFoldDB" id="A0AAN6K307"/>